<dbReference type="PANTHER" id="PTHR46268:SF15">
    <property type="entry name" value="UNIVERSAL STRESS PROTEIN HP_0031"/>
    <property type="match status" value="1"/>
</dbReference>
<dbReference type="InterPro" id="IPR006015">
    <property type="entry name" value="Universal_stress_UspA"/>
</dbReference>
<protein>
    <submittedName>
        <fullName evidence="3">Universal stress protein</fullName>
    </submittedName>
</protein>
<dbReference type="CDD" id="cd00293">
    <property type="entry name" value="USP-like"/>
    <property type="match status" value="1"/>
</dbReference>
<keyword evidence="4" id="KW-1185">Reference proteome</keyword>
<dbReference type="Pfam" id="PF00582">
    <property type="entry name" value="Usp"/>
    <property type="match status" value="1"/>
</dbReference>
<dbReference type="Proteomes" id="UP000647424">
    <property type="component" value="Unassembled WGS sequence"/>
</dbReference>
<evidence type="ECO:0000313" key="3">
    <source>
        <dbReference type="EMBL" id="MBD8050278.1"/>
    </source>
</evidence>
<comment type="similarity">
    <text evidence="1">Belongs to the universal stress protein A family.</text>
</comment>
<dbReference type="InterPro" id="IPR014729">
    <property type="entry name" value="Rossmann-like_a/b/a_fold"/>
</dbReference>
<gene>
    <name evidence="3" type="ORF">IC609_06960</name>
</gene>
<feature type="domain" description="UspA" evidence="2">
    <location>
        <begin position="4"/>
        <end position="144"/>
    </location>
</feature>
<sequence length="146" mass="15539">MPQFKKILVPVDGSSTSNKALDYALQMAKDGHSQVRFVHAIDELGYLSSYEYSGELMATAHKHGTEILQAAVLAAQAANVPADTRLIDTPGQRLGQTVADEAASWNADLIVLGTHGRRGVGRVLLGSGAEQIIRMAPTAVLTVRSD</sequence>
<name>A0A927FHR0_9BURK</name>
<dbReference type="EMBL" id="JACYFT010000001">
    <property type="protein sequence ID" value="MBD8050278.1"/>
    <property type="molecule type" value="Genomic_DNA"/>
</dbReference>
<dbReference type="SUPFAM" id="SSF52402">
    <property type="entry name" value="Adenine nucleotide alpha hydrolases-like"/>
    <property type="match status" value="1"/>
</dbReference>
<dbReference type="PANTHER" id="PTHR46268">
    <property type="entry name" value="STRESS RESPONSE PROTEIN NHAX"/>
    <property type="match status" value="1"/>
</dbReference>
<organism evidence="3 4">
    <name type="scientific">Limnohabitans radicicola</name>
    <dbReference type="NCBI Taxonomy" id="2771427"/>
    <lineage>
        <taxon>Bacteria</taxon>
        <taxon>Pseudomonadati</taxon>
        <taxon>Pseudomonadota</taxon>
        <taxon>Betaproteobacteria</taxon>
        <taxon>Burkholderiales</taxon>
        <taxon>Comamonadaceae</taxon>
        <taxon>Limnohabitans</taxon>
    </lineage>
</organism>
<dbReference type="PRINTS" id="PR01438">
    <property type="entry name" value="UNVRSLSTRESS"/>
</dbReference>
<dbReference type="InterPro" id="IPR006016">
    <property type="entry name" value="UspA"/>
</dbReference>
<reference evidence="3" key="1">
    <citation type="submission" date="2020-09" db="EMBL/GenBank/DDBJ databases">
        <title>Genome seq and assembly of Limnohabitants sp.</title>
        <authorList>
            <person name="Chhetri G."/>
        </authorList>
    </citation>
    <scope>NUCLEOTIDE SEQUENCE</scope>
    <source>
        <strain evidence="3">JUR4</strain>
    </source>
</reference>
<evidence type="ECO:0000256" key="1">
    <source>
        <dbReference type="ARBA" id="ARBA00008791"/>
    </source>
</evidence>
<comment type="caution">
    <text evidence="3">The sequence shown here is derived from an EMBL/GenBank/DDBJ whole genome shotgun (WGS) entry which is preliminary data.</text>
</comment>
<evidence type="ECO:0000313" key="4">
    <source>
        <dbReference type="Proteomes" id="UP000647424"/>
    </source>
</evidence>
<dbReference type="AlphaFoldDB" id="A0A927FHR0"/>
<dbReference type="RefSeq" id="WP_191818681.1">
    <property type="nucleotide sequence ID" value="NZ_JACYFT010000001.1"/>
</dbReference>
<proteinExistence type="inferred from homology"/>
<dbReference type="Gene3D" id="3.40.50.620">
    <property type="entry name" value="HUPs"/>
    <property type="match status" value="1"/>
</dbReference>
<accession>A0A927FHR0</accession>
<evidence type="ECO:0000259" key="2">
    <source>
        <dbReference type="Pfam" id="PF00582"/>
    </source>
</evidence>